<dbReference type="Pfam" id="PF08795">
    <property type="entry name" value="DUF1796"/>
    <property type="match status" value="1"/>
</dbReference>
<name>A0A6C0AQA6_9ZZZZ</name>
<dbReference type="EMBL" id="MN740762">
    <property type="protein sequence ID" value="QHS82037.1"/>
    <property type="molecule type" value="Genomic_DNA"/>
</dbReference>
<proteinExistence type="predicted"/>
<reference evidence="1" key="1">
    <citation type="journal article" date="2020" name="Nature">
        <title>Giant virus diversity and host interactions through global metagenomics.</title>
        <authorList>
            <person name="Schulz F."/>
            <person name="Roux S."/>
            <person name="Paez-Espino D."/>
            <person name="Jungbluth S."/>
            <person name="Walsh D.A."/>
            <person name="Denef V.J."/>
            <person name="McMahon K.D."/>
            <person name="Konstantinidis K.T."/>
            <person name="Eloe-Fadrosh E.A."/>
            <person name="Kyrpides N.C."/>
            <person name="Woyke T."/>
        </authorList>
    </citation>
    <scope>NUCLEOTIDE SEQUENCE</scope>
    <source>
        <strain evidence="1">GVMAG-S-1101165-79</strain>
    </source>
</reference>
<evidence type="ECO:0000313" key="1">
    <source>
        <dbReference type="EMBL" id="QHS82037.1"/>
    </source>
</evidence>
<organism evidence="1">
    <name type="scientific">viral metagenome</name>
    <dbReference type="NCBI Taxonomy" id="1070528"/>
    <lineage>
        <taxon>unclassified sequences</taxon>
        <taxon>metagenomes</taxon>
        <taxon>organismal metagenomes</taxon>
    </lineage>
</organism>
<sequence length="207" mass="24763">MVINYLTLGYDCSPAAVLRNLNIRKFALPFDWVVSDVNILEKCFEDNFSKFHKNLKFNYNKTRLIDEYGFQFPHDYPLNNMTNINNNNVGEGIFGEEKNNFITDNWINYYDVVLEKYNRRIERFKIIVNDINPIIVLCRYNTKQVFKLQEIFLKYFNKQNVYFLNSSNQVFENSKIKNIYTEKNGEWNNTNIWKQGLLSIISKIKQS</sequence>
<accession>A0A6C0AQA6</accession>
<dbReference type="AlphaFoldDB" id="A0A6C0AQA6"/>
<protein>
    <recommendedName>
        <fullName evidence="2">Papain-like cysteine peptidase</fullName>
    </recommendedName>
</protein>
<evidence type="ECO:0008006" key="2">
    <source>
        <dbReference type="Google" id="ProtNLM"/>
    </source>
</evidence>
<dbReference type="InterPro" id="IPR014903">
    <property type="entry name" value="DUF1796"/>
</dbReference>